<dbReference type="EMBL" id="MTEJ01000175">
    <property type="protein sequence ID" value="OQX08420.1"/>
    <property type="molecule type" value="Genomic_DNA"/>
</dbReference>
<evidence type="ECO:0000313" key="1">
    <source>
        <dbReference type="EMBL" id="OQX08420.1"/>
    </source>
</evidence>
<protein>
    <submittedName>
        <fullName evidence="1">Uncharacterized protein</fullName>
    </submittedName>
</protein>
<name>A0A1Y1QLK8_9GAMM</name>
<accession>A0A1Y1QLK8</accession>
<organism evidence="1 2">
    <name type="scientific">Thiothrix lacustris</name>
    <dbReference type="NCBI Taxonomy" id="525917"/>
    <lineage>
        <taxon>Bacteria</taxon>
        <taxon>Pseudomonadati</taxon>
        <taxon>Pseudomonadota</taxon>
        <taxon>Gammaproteobacteria</taxon>
        <taxon>Thiotrichales</taxon>
        <taxon>Thiotrichaceae</taxon>
        <taxon>Thiothrix</taxon>
    </lineage>
</organism>
<dbReference type="Proteomes" id="UP000192491">
    <property type="component" value="Unassembled WGS sequence"/>
</dbReference>
<dbReference type="AlphaFoldDB" id="A0A1Y1QLK8"/>
<reference evidence="1 2" key="1">
    <citation type="submission" date="2017-01" db="EMBL/GenBank/DDBJ databases">
        <title>Novel large sulfur bacteria in the metagenomes of groundwater-fed chemosynthetic microbial mats in the Lake Huron basin.</title>
        <authorList>
            <person name="Sharrar A.M."/>
            <person name="Flood B.E."/>
            <person name="Bailey J.V."/>
            <person name="Jones D.S."/>
            <person name="Biddanda B."/>
            <person name="Ruberg S.A."/>
            <person name="Marcus D.N."/>
            <person name="Dick G.J."/>
        </authorList>
    </citation>
    <scope>NUCLEOTIDE SEQUENCE [LARGE SCALE GENOMIC DNA]</scope>
    <source>
        <strain evidence="1">A8</strain>
    </source>
</reference>
<proteinExistence type="predicted"/>
<comment type="caution">
    <text evidence="1">The sequence shown here is derived from an EMBL/GenBank/DDBJ whole genome shotgun (WGS) entry which is preliminary data.</text>
</comment>
<gene>
    <name evidence="1" type="ORF">BWK73_25465</name>
</gene>
<sequence length="78" mass="8551">MKQTIICINGPRGSGKDTLALSLRLQWLRMGGCASDIKFADPIEKAIAAMLPKSTANDFIDHIKKQHAFNEQRSPASP</sequence>
<evidence type="ECO:0000313" key="2">
    <source>
        <dbReference type="Proteomes" id="UP000192491"/>
    </source>
</evidence>